<evidence type="ECO:0000256" key="1">
    <source>
        <dbReference type="SAM" id="MobiDB-lite"/>
    </source>
</evidence>
<gene>
    <name evidence="2" type="ORF">HCN44_004747</name>
</gene>
<name>A0A834Y059_APHGI</name>
<feature type="region of interest" description="Disordered" evidence="1">
    <location>
        <begin position="1"/>
        <end position="20"/>
    </location>
</feature>
<organism evidence="2 3">
    <name type="scientific">Aphidius gifuensis</name>
    <name type="common">Parasitoid wasp</name>
    <dbReference type="NCBI Taxonomy" id="684658"/>
    <lineage>
        <taxon>Eukaryota</taxon>
        <taxon>Metazoa</taxon>
        <taxon>Ecdysozoa</taxon>
        <taxon>Arthropoda</taxon>
        <taxon>Hexapoda</taxon>
        <taxon>Insecta</taxon>
        <taxon>Pterygota</taxon>
        <taxon>Neoptera</taxon>
        <taxon>Endopterygota</taxon>
        <taxon>Hymenoptera</taxon>
        <taxon>Apocrita</taxon>
        <taxon>Ichneumonoidea</taxon>
        <taxon>Braconidae</taxon>
        <taxon>Aphidiinae</taxon>
        <taxon>Aphidius</taxon>
    </lineage>
</organism>
<dbReference type="AlphaFoldDB" id="A0A834Y059"/>
<evidence type="ECO:0000313" key="3">
    <source>
        <dbReference type="Proteomes" id="UP000639338"/>
    </source>
</evidence>
<protein>
    <submittedName>
        <fullName evidence="2">Uncharacterized protein</fullName>
    </submittedName>
</protein>
<sequence length="301" mass="36258">MGLISSTKLSRSCENKSLSNDYDTTEESITVYLKPYKEEVLQCKIQVETNEPGYYDFYPLYDKNGPIDRFRMFKYIGKKDNSCSFIIYQKHYLFKHYFNEYDPFRGKWTIIEKYSCDKSFWNIATFVYDLKRDGCYREYNIFFNPRTDVERMSMTWTSTKIIRKASYDNRTLTVFVQSEGQPLSICNLKMGFKWFDLKRNNTIIYNKYTSYSSSAKSGIEYIGLNDNSCSVRIHLDVLNTQNEENDILNQYWYFTAMHDDYKGEYSIYSFYMNSKSWWIDHHYSKVFLRNKFFTSTDVQHY</sequence>
<proteinExistence type="predicted"/>
<dbReference type="EMBL" id="JACMRX010000002">
    <property type="protein sequence ID" value="KAF7995275.1"/>
    <property type="molecule type" value="Genomic_DNA"/>
</dbReference>
<evidence type="ECO:0000313" key="2">
    <source>
        <dbReference type="EMBL" id="KAF7995275.1"/>
    </source>
</evidence>
<comment type="caution">
    <text evidence="2">The sequence shown here is derived from an EMBL/GenBank/DDBJ whole genome shotgun (WGS) entry which is preliminary data.</text>
</comment>
<accession>A0A834Y059</accession>
<reference evidence="2 3" key="1">
    <citation type="submission" date="2020-08" db="EMBL/GenBank/DDBJ databases">
        <title>Aphidius gifuensis genome sequencing and assembly.</title>
        <authorList>
            <person name="Du Z."/>
        </authorList>
    </citation>
    <scope>NUCLEOTIDE SEQUENCE [LARGE SCALE GENOMIC DNA]</scope>
    <source>
        <strain evidence="2">YNYX2018</strain>
        <tissue evidence="2">Adults</tissue>
    </source>
</reference>
<dbReference type="Proteomes" id="UP000639338">
    <property type="component" value="Unassembled WGS sequence"/>
</dbReference>
<keyword evidence="3" id="KW-1185">Reference proteome</keyword>